<feature type="transmembrane region" description="Helical" evidence="11">
    <location>
        <begin position="92"/>
        <end position="113"/>
    </location>
</feature>
<evidence type="ECO:0000256" key="11">
    <source>
        <dbReference type="SAM" id="Phobius"/>
    </source>
</evidence>
<evidence type="ECO:0000256" key="4">
    <source>
        <dbReference type="ARBA" id="ARBA00022737"/>
    </source>
</evidence>
<keyword evidence="9" id="KW-0325">Glycoprotein</keyword>
<dbReference type="InterPro" id="IPR003593">
    <property type="entry name" value="AAA+_ATPase"/>
</dbReference>
<name>A0A4P9XSQ5_9FUNG</name>
<evidence type="ECO:0000256" key="5">
    <source>
        <dbReference type="ARBA" id="ARBA00022741"/>
    </source>
</evidence>
<dbReference type="Pfam" id="PF00664">
    <property type="entry name" value="ABC_membrane"/>
    <property type="match status" value="2"/>
</dbReference>
<evidence type="ECO:0000256" key="1">
    <source>
        <dbReference type="ARBA" id="ARBA00004141"/>
    </source>
</evidence>
<feature type="region of interest" description="Disordered" evidence="10">
    <location>
        <begin position="183"/>
        <end position="206"/>
    </location>
</feature>
<feature type="transmembrane region" description="Helical" evidence="11">
    <location>
        <begin position="904"/>
        <end position="924"/>
    </location>
</feature>
<keyword evidence="6" id="KW-0067">ATP-binding</keyword>
<feature type="transmembrane region" description="Helical" evidence="11">
    <location>
        <begin position="801"/>
        <end position="825"/>
    </location>
</feature>
<feature type="transmembrane region" description="Helical" evidence="11">
    <location>
        <begin position="230"/>
        <end position="250"/>
    </location>
</feature>
<evidence type="ECO:0000313" key="14">
    <source>
        <dbReference type="EMBL" id="RKP08430.1"/>
    </source>
</evidence>
<feature type="transmembrane region" description="Helical" evidence="11">
    <location>
        <begin position="125"/>
        <end position="145"/>
    </location>
</feature>
<dbReference type="CDD" id="cd18604">
    <property type="entry name" value="ABC_6TM_VMR1_D2_like"/>
    <property type="match status" value="1"/>
</dbReference>
<keyword evidence="15" id="KW-1185">Reference proteome</keyword>
<dbReference type="SMART" id="SM00382">
    <property type="entry name" value="AAA"/>
    <property type="match status" value="2"/>
</dbReference>
<feature type="transmembrane region" description="Helical" evidence="11">
    <location>
        <begin position="757"/>
        <end position="781"/>
    </location>
</feature>
<keyword evidence="4" id="KW-0677">Repeat</keyword>
<evidence type="ECO:0000313" key="15">
    <source>
        <dbReference type="Proteomes" id="UP000271241"/>
    </source>
</evidence>
<keyword evidence="5" id="KW-0547">Nucleotide-binding</keyword>
<organism evidence="14 15">
    <name type="scientific">Thamnocephalis sphaerospora</name>
    <dbReference type="NCBI Taxonomy" id="78915"/>
    <lineage>
        <taxon>Eukaryota</taxon>
        <taxon>Fungi</taxon>
        <taxon>Fungi incertae sedis</taxon>
        <taxon>Zoopagomycota</taxon>
        <taxon>Zoopagomycotina</taxon>
        <taxon>Zoopagomycetes</taxon>
        <taxon>Zoopagales</taxon>
        <taxon>Sigmoideomycetaceae</taxon>
        <taxon>Thamnocephalis</taxon>
    </lineage>
</organism>
<evidence type="ECO:0000256" key="8">
    <source>
        <dbReference type="ARBA" id="ARBA00023136"/>
    </source>
</evidence>
<dbReference type="Gene3D" id="1.20.1560.10">
    <property type="entry name" value="ABC transporter type 1, transmembrane domain"/>
    <property type="match status" value="2"/>
</dbReference>
<dbReference type="STRING" id="78915.A0A4P9XSQ5"/>
<evidence type="ECO:0000259" key="13">
    <source>
        <dbReference type="PROSITE" id="PS50929"/>
    </source>
</evidence>
<evidence type="ECO:0000259" key="12">
    <source>
        <dbReference type="PROSITE" id="PS50893"/>
    </source>
</evidence>
<proteinExistence type="predicted"/>
<evidence type="ECO:0000256" key="6">
    <source>
        <dbReference type="ARBA" id="ARBA00022840"/>
    </source>
</evidence>
<dbReference type="Pfam" id="PF00005">
    <property type="entry name" value="ABC_tran"/>
    <property type="match status" value="2"/>
</dbReference>
<keyword evidence="7 11" id="KW-1133">Transmembrane helix</keyword>
<dbReference type="PROSITE" id="PS50893">
    <property type="entry name" value="ABC_TRANSPORTER_2"/>
    <property type="match status" value="2"/>
</dbReference>
<dbReference type="FunFam" id="1.20.1560.10:FF:000013">
    <property type="entry name" value="ABC transporter C family member 2"/>
    <property type="match status" value="1"/>
</dbReference>
<accession>A0A4P9XSQ5</accession>
<dbReference type="Gene3D" id="3.40.50.300">
    <property type="entry name" value="P-loop containing nucleotide triphosphate hydrolases"/>
    <property type="match status" value="2"/>
</dbReference>
<dbReference type="GO" id="GO:0005524">
    <property type="term" value="F:ATP binding"/>
    <property type="evidence" value="ECO:0007669"/>
    <property type="project" value="UniProtKB-KW"/>
</dbReference>
<evidence type="ECO:0000256" key="10">
    <source>
        <dbReference type="SAM" id="MobiDB-lite"/>
    </source>
</evidence>
<evidence type="ECO:0000256" key="9">
    <source>
        <dbReference type="ARBA" id="ARBA00023180"/>
    </source>
</evidence>
<dbReference type="EMBL" id="KZ992604">
    <property type="protein sequence ID" value="RKP08430.1"/>
    <property type="molecule type" value="Genomic_DNA"/>
</dbReference>
<comment type="subcellular location">
    <subcellularLocation>
        <location evidence="1">Membrane</location>
        <topology evidence="1">Multi-pass membrane protein</topology>
    </subcellularLocation>
</comment>
<feature type="transmembrane region" description="Helical" evidence="11">
    <location>
        <begin position="336"/>
        <end position="356"/>
    </location>
</feature>
<keyword evidence="2" id="KW-0813">Transport</keyword>
<feature type="transmembrane region" description="Helical" evidence="11">
    <location>
        <begin position="990"/>
        <end position="1010"/>
    </location>
</feature>
<dbReference type="GO" id="GO:0016020">
    <property type="term" value="C:membrane"/>
    <property type="evidence" value="ECO:0007669"/>
    <property type="project" value="UniProtKB-SubCell"/>
</dbReference>
<feature type="compositionally biased region" description="Polar residues" evidence="10">
    <location>
        <begin position="717"/>
        <end position="731"/>
    </location>
</feature>
<sequence length="1346" mass="148665">MLVTRTAPITLTSDGRETTHESGCSILESVSYGWLTPLVVKGYKSSLKAADLWQLADSDRAKHVIETFAVQRHSTILRALASMLRWKLLAQFTYSMIALGLKFALPLLMYRILDYIANPSSAPPSVALMNVFGLLLVSLVASIVNNRSDFLSRRMSVRFKAVLTNLLFAKTLRRRTTTKPAKAKLAMDDSDEDATGDLAKDSEKDGAATDAGTITNLLNVDTESIAELSAYLPMFWSTPIQIVIALYYLWHLLGVAILFGMLAIAPSLAFSQWASNWYAKLYKAMMKVSDARLSATNELLQGIRVVKLFAWEPQLREKILGLREAELHQLWQNVKAMFLLGFIGSSLPAMITLFTFGSYTWLLGHKLSAATAFTAISLLDILQSATTGLPRLISWAQKCNVAAQRITTFLGESDIEPTTLPLASEDDADGNTIIGFVDADFSWAEEEAIHIADDDTGSINGQQNAAVPQNGFMLKHLNMRFPTGQLSIVAGPTGCGKTSLLMALLGEMRCTRGHALIPRRSTDEPPTLAGSIVDVAYVAQQAWLQNISIRDNILFGQKYDAARYEQVLHACALERDLNALAAGDRTEIGEKGITLSGGQKQRVALARAVYSTARHLLLDDCLSAVDAHTARHIVEECLRGPLVLGRTCILVTHHVDLCAHDASFIVIMRAGRAVAQGTVKEIVDAGLFSDAFSPNNKTEGADTATTSIDRLCDSEGDASQLQPTQKTSGQLTEEEGHAEGKTDMRNYYLYIRASGGYAYWAFLISVLLASQFVTIAGTNWLRHWVNSYESGGNQPEAARSVGYYLGIYISFNLLALVVFMFGNWLEFCGSIRASRKLFQRLLDRVLHARLRFFDITPVGRLMNRFSKDIEDIDRSLVQMLSLFLMMTSQALGVLAAITFATPEFLLVSMVIVFLFSTVASLYLASSRELKRIESVSKSPLLTLFGETLTGVATIRAFGGEARFISESIERTDDANRPFYLRWTANRWLNWRTDAIGALVSFSAALFIMANRDRMDAGLAGLSLSFALQFVNLSMWTVRAYGAVEMSMNSVERVREYLSIEQESPAIIADRRVAENWPETGEIKVEDLMVQYTPDGKPVVRDLSFAVQPGERVGIVGRTGAGKSTLAVSFFRFVEATSGRIVIDNVDISQIGLHDLRSHLTIIPQDPILFNGTIRSNLDPFNVHDDESIWHALRRSHLIDENGQHTAGLESLDAAVMENGSNFSQGQRQLLAMARALLRNNKLIIMDEATASVDVETDTKIQHTIREEFTGATLLCIAHRLRTIIDYDKVLVMDAGRLVEYDSPYALIQRPTSLFRQLCERSGEFDMLQLLAKAAHTKENGGANSSA</sequence>
<dbReference type="InterPro" id="IPR050173">
    <property type="entry name" value="ABC_transporter_C-like"/>
</dbReference>
<dbReference type="InterPro" id="IPR027417">
    <property type="entry name" value="P-loop_NTPase"/>
</dbReference>
<dbReference type="InterPro" id="IPR017871">
    <property type="entry name" value="ABC_transporter-like_CS"/>
</dbReference>
<dbReference type="CDD" id="cd18596">
    <property type="entry name" value="ABC_6TM_VMR1_D1_like"/>
    <property type="match status" value="1"/>
</dbReference>
<protein>
    <submittedName>
        <fullName evidence="14">P-loop containing nucleoside triphosphate hydrolase protein</fullName>
    </submittedName>
</protein>
<dbReference type="SUPFAM" id="SSF52540">
    <property type="entry name" value="P-loop containing nucleoside triphosphate hydrolases"/>
    <property type="match status" value="2"/>
</dbReference>
<gene>
    <name evidence="14" type="ORF">THASP1DRAFT_34679</name>
</gene>
<feature type="domain" description="ABC transporter" evidence="12">
    <location>
        <begin position="1082"/>
        <end position="1319"/>
    </location>
</feature>
<reference evidence="15" key="1">
    <citation type="journal article" date="2018" name="Nat. Microbiol.">
        <title>Leveraging single-cell genomics to expand the fungal tree of life.</title>
        <authorList>
            <person name="Ahrendt S.R."/>
            <person name="Quandt C.A."/>
            <person name="Ciobanu D."/>
            <person name="Clum A."/>
            <person name="Salamov A."/>
            <person name="Andreopoulos B."/>
            <person name="Cheng J.F."/>
            <person name="Woyke T."/>
            <person name="Pelin A."/>
            <person name="Henrissat B."/>
            <person name="Reynolds N.K."/>
            <person name="Benny G.L."/>
            <person name="Smith M.E."/>
            <person name="James T.Y."/>
            <person name="Grigoriev I.V."/>
        </authorList>
    </citation>
    <scope>NUCLEOTIDE SEQUENCE [LARGE SCALE GENOMIC DNA]</scope>
    <source>
        <strain evidence="15">RSA 1356</strain>
    </source>
</reference>
<dbReference type="GO" id="GO:0140359">
    <property type="term" value="F:ABC-type transporter activity"/>
    <property type="evidence" value="ECO:0007669"/>
    <property type="project" value="InterPro"/>
</dbReference>
<dbReference type="FunFam" id="3.40.50.300:FF:000565">
    <property type="entry name" value="ABC bile acid transporter"/>
    <property type="match status" value="1"/>
</dbReference>
<dbReference type="InterPro" id="IPR011527">
    <property type="entry name" value="ABC1_TM_dom"/>
</dbReference>
<dbReference type="PANTHER" id="PTHR24223">
    <property type="entry name" value="ATP-BINDING CASSETTE SUB-FAMILY C"/>
    <property type="match status" value="1"/>
</dbReference>
<dbReference type="PANTHER" id="PTHR24223:SF353">
    <property type="entry name" value="ABC TRANSPORTER ATP-BINDING PROTEIN_PERMEASE VMR1-RELATED"/>
    <property type="match status" value="1"/>
</dbReference>
<dbReference type="CDD" id="cd03250">
    <property type="entry name" value="ABCC_MRP_domain1"/>
    <property type="match status" value="1"/>
</dbReference>
<keyword evidence="8 11" id="KW-0472">Membrane</keyword>
<dbReference type="Proteomes" id="UP000271241">
    <property type="component" value="Unassembled WGS sequence"/>
</dbReference>
<evidence type="ECO:0000256" key="7">
    <source>
        <dbReference type="ARBA" id="ARBA00022989"/>
    </source>
</evidence>
<dbReference type="SUPFAM" id="SSF90123">
    <property type="entry name" value="ABC transporter transmembrane region"/>
    <property type="match status" value="2"/>
</dbReference>
<feature type="domain" description="ABC transmembrane type-1" evidence="13">
    <location>
        <begin position="761"/>
        <end position="1045"/>
    </location>
</feature>
<feature type="region of interest" description="Disordered" evidence="10">
    <location>
        <begin position="716"/>
        <end position="738"/>
    </location>
</feature>
<dbReference type="InterPro" id="IPR003439">
    <property type="entry name" value="ABC_transporter-like_ATP-bd"/>
</dbReference>
<evidence type="ECO:0000256" key="2">
    <source>
        <dbReference type="ARBA" id="ARBA00022448"/>
    </source>
</evidence>
<feature type="domain" description="ABC transmembrane type-1" evidence="13">
    <location>
        <begin position="95"/>
        <end position="394"/>
    </location>
</feature>
<feature type="transmembrane region" description="Helical" evidence="11">
    <location>
        <begin position="876"/>
        <end position="898"/>
    </location>
</feature>
<dbReference type="PROSITE" id="PS00211">
    <property type="entry name" value="ABC_TRANSPORTER_1"/>
    <property type="match status" value="2"/>
</dbReference>
<feature type="transmembrane region" description="Helical" evidence="11">
    <location>
        <begin position="256"/>
        <end position="279"/>
    </location>
</feature>
<evidence type="ECO:0000256" key="3">
    <source>
        <dbReference type="ARBA" id="ARBA00022692"/>
    </source>
</evidence>
<dbReference type="PROSITE" id="PS50929">
    <property type="entry name" value="ABC_TM1F"/>
    <property type="match status" value="2"/>
</dbReference>
<dbReference type="InterPro" id="IPR036640">
    <property type="entry name" value="ABC1_TM_sf"/>
</dbReference>
<feature type="domain" description="ABC transporter" evidence="12">
    <location>
        <begin position="459"/>
        <end position="695"/>
    </location>
</feature>
<dbReference type="OrthoDB" id="6500128at2759"/>
<keyword evidence="14" id="KW-0378">Hydrolase</keyword>
<keyword evidence="3 11" id="KW-0812">Transmembrane</keyword>
<dbReference type="GO" id="GO:0016887">
    <property type="term" value="F:ATP hydrolysis activity"/>
    <property type="evidence" value="ECO:0007669"/>
    <property type="project" value="InterPro"/>
</dbReference>
<dbReference type="CDD" id="cd03244">
    <property type="entry name" value="ABCC_MRP_domain2"/>
    <property type="match status" value="1"/>
</dbReference>
<dbReference type="FunFam" id="3.40.50.300:FF:000825">
    <property type="entry name" value="ABC bile acid transporter"/>
    <property type="match status" value="1"/>
</dbReference>